<dbReference type="OrthoDB" id="9801026at2"/>
<dbReference type="Pfam" id="PF05015">
    <property type="entry name" value="HigB-like_toxin"/>
    <property type="match status" value="1"/>
</dbReference>
<reference evidence="1 2" key="1">
    <citation type="submission" date="2016-10" db="EMBL/GenBank/DDBJ databases">
        <authorList>
            <person name="de Groot N.N."/>
        </authorList>
    </citation>
    <scope>NUCLEOTIDE SEQUENCE [LARGE SCALE GENOMIC DNA]</scope>
    <source>
        <strain evidence="1 2">DSM 21039</strain>
    </source>
</reference>
<organism evidence="1 2">
    <name type="scientific">Chitinophaga rupis</name>
    <dbReference type="NCBI Taxonomy" id="573321"/>
    <lineage>
        <taxon>Bacteria</taxon>
        <taxon>Pseudomonadati</taxon>
        <taxon>Bacteroidota</taxon>
        <taxon>Chitinophagia</taxon>
        <taxon>Chitinophagales</taxon>
        <taxon>Chitinophagaceae</taxon>
        <taxon>Chitinophaga</taxon>
    </lineage>
</organism>
<proteinExistence type="predicted"/>
<dbReference type="Proteomes" id="UP000198984">
    <property type="component" value="Unassembled WGS sequence"/>
</dbReference>
<dbReference type="SUPFAM" id="SSF143011">
    <property type="entry name" value="RelE-like"/>
    <property type="match status" value="1"/>
</dbReference>
<dbReference type="InterPro" id="IPR035093">
    <property type="entry name" value="RelE/ParE_toxin_dom_sf"/>
</dbReference>
<dbReference type="EMBL" id="FOBB01000001">
    <property type="protein sequence ID" value="SEK55206.1"/>
    <property type="molecule type" value="Genomic_DNA"/>
</dbReference>
<accession>A0A1H7HY30</accession>
<name>A0A1H7HY30_9BACT</name>
<dbReference type="RefSeq" id="WP_089906485.1">
    <property type="nucleotide sequence ID" value="NZ_FOBB01000001.1"/>
</dbReference>
<dbReference type="STRING" id="573321.SAMN04488505_101417"/>
<sequence>MEIVFKNQELEDIFRTGKETGKPRYGQVIVKAFVKTVIILKRAPNTMLLTKLRSLHFEALKHDLKGYHSVRVNDQYRLVFKVVKKGLKVRIMVETIEIYSLEDYH</sequence>
<dbReference type="InterPro" id="IPR007711">
    <property type="entry name" value="HigB-1"/>
</dbReference>
<keyword evidence="2" id="KW-1185">Reference proteome</keyword>
<evidence type="ECO:0000313" key="1">
    <source>
        <dbReference type="EMBL" id="SEK55206.1"/>
    </source>
</evidence>
<protein>
    <submittedName>
        <fullName evidence="1">Proteic killer suppression protein</fullName>
    </submittedName>
</protein>
<evidence type="ECO:0000313" key="2">
    <source>
        <dbReference type="Proteomes" id="UP000198984"/>
    </source>
</evidence>
<dbReference type="Gene3D" id="3.30.2310.20">
    <property type="entry name" value="RelE-like"/>
    <property type="match status" value="1"/>
</dbReference>
<gene>
    <name evidence="1" type="ORF">SAMN04488505_101417</name>
</gene>
<dbReference type="AlphaFoldDB" id="A0A1H7HY30"/>